<keyword evidence="2" id="KW-0501">Molybdenum cofactor biosynthesis</keyword>
<feature type="non-terminal residue" evidence="4">
    <location>
        <position position="85"/>
    </location>
</feature>
<organism evidence="4">
    <name type="scientific">marine sediment metagenome</name>
    <dbReference type="NCBI Taxonomy" id="412755"/>
    <lineage>
        <taxon>unclassified sequences</taxon>
        <taxon>metagenomes</taxon>
        <taxon>ecological metagenomes</taxon>
    </lineage>
</organism>
<dbReference type="PROSITE" id="PS01078">
    <property type="entry name" value="MOCF_BIOSYNTHESIS_1"/>
    <property type="match status" value="1"/>
</dbReference>
<comment type="caution">
    <text evidence="4">The sequence shown here is derived from an EMBL/GenBank/DDBJ whole genome shotgun (WGS) entry which is preliminary data.</text>
</comment>
<accession>X0YAV8</accession>
<evidence type="ECO:0000256" key="2">
    <source>
        <dbReference type="ARBA" id="ARBA00023150"/>
    </source>
</evidence>
<proteinExistence type="predicted"/>
<protein>
    <recommendedName>
        <fullName evidence="3">MoaB/Mog domain-containing protein</fullName>
    </recommendedName>
</protein>
<dbReference type="AlphaFoldDB" id="X0YAV8"/>
<sequence>MAWRVGILTVSDKGARGERVDTSGEAVREMLASMEATVEHYEVVPDEKEVIASRLREWADEGDLALIVTNGGTGLSPRDVTPEAT</sequence>
<comment type="pathway">
    <text evidence="1">Cofactor biosynthesis; molybdopterin biosynthesis.</text>
</comment>
<dbReference type="Gene3D" id="3.40.980.10">
    <property type="entry name" value="MoaB/Mog-like domain"/>
    <property type="match status" value="1"/>
</dbReference>
<dbReference type="InterPro" id="IPR051920">
    <property type="entry name" value="MPT_Adenylyltrnsfr/MoaC-Rel"/>
</dbReference>
<gene>
    <name evidence="4" type="ORF">S01H1_77843</name>
</gene>
<dbReference type="InterPro" id="IPR036425">
    <property type="entry name" value="MoaB/Mog-like_dom_sf"/>
</dbReference>
<evidence type="ECO:0000259" key="3">
    <source>
        <dbReference type="Pfam" id="PF00994"/>
    </source>
</evidence>
<reference evidence="4" key="1">
    <citation type="journal article" date="2014" name="Front. Microbiol.">
        <title>High frequency of phylogenetically diverse reductive dehalogenase-homologous genes in deep subseafloor sedimentary metagenomes.</title>
        <authorList>
            <person name="Kawai M."/>
            <person name="Futagami T."/>
            <person name="Toyoda A."/>
            <person name="Takaki Y."/>
            <person name="Nishi S."/>
            <person name="Hori S."/>
            <person name="Arai W."/>
            <person name="Tsubouchi T."/>
            <person name="Morono Y."/>
            <person name="Uchiyama I."/>
            <person name="Ito T."/>
            <person name="Fujiyama A."/>
            <person name="Inagaki F."/>
            <person name="Takami H."/>
        </authorList>
    </citation>
    <scope>NUCLEOTIDE SEQUENCE</scope>
    <source>
        <strain evidence="4">Expedition CK06-06</strain>
    </source>
</reference>
<feature type="domain" description="MoaB/Mog" evidence="3">
    <location>
        <begin position="6"/>
        <end position="85"/>
    </location>
</feature>
<name>X0YAV8_9ZZZZ</name>
<evidence type="ECO:0000256" key="1">
    <source>
        <dbReference type="ARBA" id="ARBA00005046"/>
    </source>
</evidence>
<evidence type="ECO:0000313" key="4">
    <source>
        <dbReference type="EMBL" id="GAG52965.1"/>
    </source>
</evidence>
<dbReference type="InterPro" id="IPR001453">
    <property type="entry name" value="MoaB/Mog_dom"/>
</dbReference>
<dbReference type="PANTHER" id="PTHR43764:SF1">
    <property type="entry name" value="MOLYBDOPTERIN MOLYBDOTRANSFERASE"/>
    <property type="match status" value="1"/>
</dbReference>
<dbReference type="SUPFAM" id="SSF53218">
    <property type="entry name" value="Molybdenum cofactor biosynthesis proteins"/>
    <property type="match status" value="1"/>
</dbReference>
<dbReference type="Pfam" id="PF00994">
    <property type="entry name" value="MoCF_biosynth"/>
    <property type="match status" value="1"/>
</dbReference>
<dbReference type="InterPro" id="IPR008284">
    <property type="entry name" value="MoCF_biosynth_CS"/>
</dbReference>
<dbReference type="GO" id="GO:0006777">
    <property type="term" value="P:Mo-molybdopterin cofactor biosynthetic process"/>
    <property type="evidence" value="ECO:0007669"/>
    <property type="project" value="UniProtKB-KW"/>
</dbReference>
<dbReference type="PANTHER" id="PTHR43764">
    <property type="entry name" value="MOLYBDENUM COFACTOR BIOSYNTHESIS"/>
    <property type="match status" value="1"/>
</dbReference>
<dbReference type="EMBL" id="BARS01052352">
    <property type="protein sequence ID" value="GAG52965.1"/>
    <property type="molecule type" value="Genomic_DNA"/>
</dbReference>